<evidence type="ECO:0000256" key="1">
    <source>
        <dbReference type="SAM" id="Phobius"/>
    </source>
</evidence>
<feature type="domain" description="Cyclic nucleotide-binding" evidence="2">
    <location>
        <begin position="197"/>
        <end position="298"/>
    </location>
</feature>
<keyword evidence="4" id="KW-1185">Reference proteome</keyword>
<dbReference type="GO" id="GO:0005249">
    <property type="term" value="F:voltage-gated potassium channel activity"/>
    <property type="evidence" value="ECO:0007669"/>
    <property type="project" value="TreeGrafter"/>
</dbReference>
<dbReference type="CDD" id="cd00038">
    <property type="entry name" value="CAP_ED"/>
    <property type="match status" value="1"/>
</dbReference>
<dbReference type="AlphaFoldDB" id="F0YE85"/>
<accession>F0YE85</accession>
<dbReference type="GO" id="GO:0098855">
    <property type="term" value="C:HCN channel complex"/>
    <property type="evidence" value="ECO:0007669"/>
    <property type="project" value="TreeGrafter"/>
</dbReference>
<dbReference type="OMA" id="CEIFLEA"/>
<feature type="transmembrane region" description="Helical" evidence="1">
    <location>
        <begin position="6"/>
        <end position="25"/>
    </location>
</feature>
<dbReference type="RefSeq" id="XP_009038789.1">
    <property type="nucleotide sequence ID" value="XM_009040541.1"/>
</dbReference>
<feature type="non-terminal residue" evidence="3">
    <location>
        <position position="1"/>
    </location>
</feature>
<dbReference type="SMART" id="SM00100">
    <property type="entry name" value="cNMP"/>
    <property type="match status" value="1"/>
</dbReference>
<dbReference type="InterPro" id="IPR018490">
    <property type="entry name" value="cNMP-bd_dom_sf"/>
</dbReference>
<name>F0YE85_AURAN</name>
<dbReference type="KEGG" id="aaf:AURANDRAFT_12024"/>
<dbReference type="InterPro" id="IPR018488">
    <property type="entry name" value="cNMP-bd_CS"/>
</dbReference>
<dbReference type="PROSITE" id="PS50042">
    <property type="entry name" value="CNMP_BINDING_3"/>
    <property type="match status" value="1"/>
</dbReference>
<dbReference type="GO" id="GO:0003254">
    <property type="term" value="P:regulation of membrane depolarization"/>
    <property type="evidence" value="ECO:0007669"/>
    <property type="project" value="TreeGrafter"/>
</dbReference>
<dbReference type="Proteomes" id="UP000002729">
    <property type="component" value="Unassembled WGS sequence"/>
</dbReference>
<dbReference type="eggNOG" id="KOG0498">
    <property type="taxonomic scope" value="Eukaryota"/>
</dbReference>
<dbReference type="Gene3D" id="2.60.120.10">
    <property type="entry name" value="Jelly Rolls"/>
    <property type="match status" value="1"/>
</dbReference>
<dbReference type="PANTHER" id="PTHR45689">
    <property type="entry name" value="I[[H]] CHANNEL, ISOFORM E"/>
    <property type="match status" value="1"/>
</dbReference>
<dbReference type="PROSITE" id="PS00888">
    <property type="entry name" value="CNMP_BINDING_1"/>
    <property type="match status" value="1"/>
</dbReference>
<dbReference type="Gene3D" id="1.10.287.630">
    <property type="entry name" value="Helix hairpin bin"/>
    <property type="match status" value="1"/>
</dbReference>
<reference evidence="3 4" key="1">
    <citation type="journal article" date="2011" name="Proc. Natl. Acad. Sci. U.S.A.">
        <title>Niche of harmful alga Aureococcus anophagefferens revealed through ecogenomics.</title>
        <authorList>
            <person name="Gobler C.J."/>
            <person name="Berry D.L."/>
            <person name="Dyhrman S.T."/>
            <person name="Wilhelm S.W."/>
            <person name="Salamov A."/>
            <person name="Lobanov A.V."/>
            <person name="Zhang Y."/>
            <person name="Collier J.L."/>
            <person name="Wurch L.L."/>
            <person name="Kustka A.B."/>
            <person name="Dill B.D."/>
            <person name="Shah M."/>
            <person name="VerBerkmoes N.C."/>
            <person name="Kuo A."/>
            <person name="Terry A."/>
            <person name="Pangilinan J."/>
            <person name="Lindquist E.A."/>
            <person name="Lucas S."/>
            <person name="Paulsen I.T."/>
            <person name="Hattenrath-Lehmann T.K."/>
            <person name="Talmage S.C."/>
            <person name="Walker E.A."/>
            <person name="Koch F."/>
            <person name="Burson A.M."/>
            <person name="Marcoval M.A."/>
            <person name="Tang Y.Z."/>
            <person name="Lecleir G.R."/>
            <person name="Coyne K.J."/>
            <person name="Berg G.M."/>
            <person name="Bertrand E.M."/>
            <person name="Saito M.A."/>
            <person name="Gladyshev V.N."/>
            <person name="Grigoriev I.V."/>
        </authorList>
    </citation>
    <scope>NUCLEOTIDE SEQUENCE [LARGE SCALE GENOMIC DNA]</scope>
    <source>
        <strain evidence="4">CCMP 1984</strain>
    </source>
</reference>
<keyword evidence="1" id="KW-0472">Membrane</keyword>
<dbReference type="GO" id="GO:0035725">
    <property type="term" value="P:sodium ion transmembrane transport"/>
    <property type="evidence" value="ECO:0007669"/>
    <property type="project" value="TreeGrafter"/>
</dbReference>
<gene>
    <name evidence="3" type="ORF">AURANDRAFT_12024</name>
</gene>
<dbReference type="InParanoid" id="F0YE85"/>
<dbReference type="InterPro" id="IPR014710">
    <property type="entry name" value="RmlC-like_jellyroll"/>
</dbReference>
<organism evidence="4">
    <name type="scientific">Aureococcus anophagefferens</name>
    <name type="common">Harmful bloom alga</name>
    <dbReference type="NCBI Taxonomy" id="44056"/>
    <lineage>
        <taxon>Eukaryota</taxon>
        <taxon>Sar</taxon>
        <taxon>Stramenopiles</taxon>
        <taxon>Ochrophyta</taxon>
        <taxon>Pelagophyceae</taxon>
        <taxon>Pelagomonadales</taxon>
        <taxon>Pelagomonadaceae</taxon>
        <taxon>Aureococcus</taxon>
    </lineage>
</organism>
<feature type="transmembrane region" description="Helical" evidence="1">
    <location>
        <begin position="93"/>
        <end position="119"/>
    </location>
</feature>
<evidence type="ECO:0000313" key="3">
    <source>
        <dbReference type="EMBL" id="EGB06617.1"/>
    </source>
</evidence>
<feature type="non-terminal residue" evidence="3">
    <location>
        <position position="319"/>
    </location>
</feature>
<proteinExistence type="predicted"/>
<protein>
    <recommendedName>
        <fullName evidence="2">Cyclic nucleotide-binding domain-containing protein</fullName>
    </recommendedName>
</protein>
<dbReference type="InterPro" id="IPR051413">
    <property type="entry name" value="K/Na_HCN_channel"/>
</dbReference>
<dbReference type="OrthoDB" id="421226at2759"/>
<evidence type="ECO:0000259" key="2">
    <source>
        <dbReference type="PROSITE" id="PS50042"/>
    </source>
</evidence>
<sequence length="319" mass="36370">VKLLRLFAMMLTLSHWGSCLMFILLKSYNYPRQAWAVRWKLVRHDSGVPLVSVAHCYSWGIYKSLLLVVGTAFQEFPSAQICYDTQGWCLVESWMTLAGLFLGCFFNAAVVSTITAIIVNSNVSTQEFEEQLLRTNEYMRSLHLPTELRDRIREYYFHRWSEGKIFDETLILERLNPELCTEILFYKIRELVPKVPLLRTSGKRFPELLAASMEPQVFVAGDIVVTEGETGNTMYFIDKGLCEIFLEAAGNEVVRVLADGCFFGEAACLLKVKRTATIRCKHIMSVYGVDGDTVQVALSDYPDVGAYLERVARKRIARL</sequence>
<dbReference type="PANTHER" id="PTHR45689:SF5">
    <property type="entry name" value="I[[H]] CHANNEL, ISOFORM E"/>
    <property type="match status" value="1"/>
</dbReference>
<dbReference type="GeneID" id="20218130"/>
<keyword evidence="1" id="KW-0812">Transmembrane</keyword>
<evidence type="ECO:0000313" key="4">
    <source>
        <dbReference type="Proteomes" id="UP000002729"/>
    </source>
</evidence>
<dbReference type="InterPro" id="IPR000595">
    <property type="entry name" value="cNMP-bd_dom"/>
</dbReference>
<dbReference type="EMBL" id="GL833134">
    <property type="protein sequence ID" value="EGB06617.1"/>
    <property type="molecule type" value="Genomic_DNA"/>
</dbReference>
<keyword evidence="1" id="KW-1133">Transmembrane helix</keyword>
<dbReference type="SUPFAM" id="SSF51206">
    <property type="entry name" value="cAMP-binding domain-like"/>
    <property type="match status" value="1"/>
</dbReference>
<dbReference type="Pfam" id="PF00027">
    <property type="entry name" value="cNMP_binding"/>
    <property type="match status" value="1"/>
</dbReference>